<proteinExistence type="predicted"/>
<comment type="caution">
    <text evidence="1">The sequence shown here is derived from an EMBL/GenBank/DDBJ whole genome shotgun (WGS) entry which is preliminary data.</text>
</comment>
<keyword evidence="2" id="KW-1185">Reference proteome</keyword>
<gene>
    <name evidence="1" type="ORF">ACFSVN_07340</name>
</gene>
<sequence length="176" mass="20673">MDIKQSQIDSLIDDVAYLEHEAEALKYVIDSVPYDETPPGGRSISEILMFLDHAQQSYYRKVIEDAYKSVRPINLNAYIDPEETFETDEELSKDIQKLLYKLSKHRVALLNLIKNIQLIDWEREISKGRESITLYEFTSQMVRKERSTLKEIADLVLTYQKSRQVQRELESRNPES</sequence>
<reference evidence="2" key="1">
    <citation type="journal article" date="2019" name="Int. J. Syst. Evol. Microbiol.">
        <title>The Global Catalogue of Microorganisms (GCM) 10K type strain sequencing project: providing services to taxonomists for standard genome sequencing and annotation.</title>
        <authorList>
            <consortium name="The Broad Institute Genomics Platform"/>
            <consortium name="The Broad Institute Genome Sequencing Center for Infectious Disease"/>
            <person name="Wu L."/>
            <person name="Ma J."/>
        </authorList>
    </citation>
    <scope>NUCLEOTIDE SEQUENCE [LARGE SCALE GENOMIC DNA]</scope>
    <source>
        <strain evidence="2">KCTC 52042</strain>
    </source>
</reference>
<dbReference type="EMBL" id="JBHULI010000024">
    <property type="protein sequence ID" value="MFD2532255.1"/>
    <property type="molecule type" value="Genomic_DNA"/>
</dbReference>
<accession>A0ABW5JKI1</accession>
<dbReference type="Proteomes" id="UP001597460">
    <property type="component" value="Unassembled WGS sequence"/>
</dbReference>
<dbReference type="Gene3D" id="1.20.120.450">
    <property type="entry name" value="dinb family like domain"/>
    <property type="match status" value="1"/>
</dbReference>
<evidence type="ECO:0000313" key="2">
    <source>
        <dbReference type="Proteomes" id="UP001597460"/>
    </source>
</evidence>
<dbReference type="InterPro" id="IPR034660">
    <property type="entry name" value="DinB/YfiT-like"/>
</dbReference>
<dbReference type="RefSeq" id="WP_390300539.1">
    <property type="nucleotide sequence ID" value="NZ_JBHULI010000024.1"/>
</dbReference>
<name>A0ABW5JKI1_9BACT</name>
<evidence type="ECO:0008006" key="3">
    <source>
        <dbReference type="Google" id="ProtNLM"/>
    </source>
</evidence>
<organism evidence="1 2">
    <name type="scientific">Gracilimonas halophila</name>
    <dbReference type="NCBI Taxonomy" id="1834464"/>
    <lineage>
        <taxon>Bacteria</taxon>
        <taxon>Pseudomonadati</taxon>
        <taxon>Balneolota</taxon>
        <taxon>Balneolia</taxon>
        <taxon>Balneolales</taxon>
        <taxon>Balneolaceae</taxon>
        <taxon>Gracilimonas</taxon>
    </lineage>
</organism>
<evidence type="ECO:0000313" key="1">
    <source>
        <dbReference type="EMBL" id="MFD2532255.1"/>
    </source>
</evidence>
<protein>
    <recommendedName>
        <fullName evidence="3">DinB superfamily protein</fullName>
    </recommendedName>
</protein>